<accession>A0A6A5VT97</accession>
<proteinExistence type="predicted"/>
<evidence type="ECO:0000313" key="2">
    <source>
        <dbReference type="EMBL" id="KAF1993032.1"/>
    </source>
</evidence>
<feature type="chain" id="PRO_5025351489" evidence="1">
    <location>
        <begin position="18"/>
        <end position="70"/>
    </location>
</feature>
<keyword evidence="1" id="KW-0732">Signal</keyword>
<protein>
    <submittedName>
        <fullName evidence="2">Uncharacterized protein</fullName>
    </submittedName>
</protein>
<feature type="signal peptide" evidence="1">
    <location>
        <begin position="1"/>
        <end position="17"/>
    </location>
</feature>
<dbReference type="AlphaFoldDB" id="A0A6A5VT97"/>
<name>A0A6A5VT97_9PLEO</name>
<sequence>MLPLALTLLFETAAINGSPVEHRAADTLNTRAIAAGKQYCFPAMASSATEHSLLGSQTWRISGRPPLGIR</sequence>
<reference evidence="2" key="1">
    <citation type="journal article" date="2020" name="Stud. Mycol.">
        <title>101 Dothideomycetes genomes: a test case for predicting lifestyles and emergence of pathogens.</title>
        <authorList>
            <person name="Haridas S."/>
            <person name="Albert R."/>
            <person name="Binder M."/>
            <person name="Bloem J."/>
            <person name="Labutti K."/>
            <person name="Salamov A."/>
            <person name="Andreopoulos B."/>
            <person name="Baker S."/>
            <person name="Barry K."/>
            <person name="Bills G."/>
            <person name="Bluhm B."/>
            <person name="Cannon C."/>
            <person name="Castanera R."/>
            <person name="Culley D."/>
            <person name="Daum C."/>
            <person name="Ezra D."/>
            <person name="Gonzalez J."/>
            <person name="Henrissat B."/>
            <person name="Kuo A."/>
            <person name="Liang C."/>
            <person name="Lipzen A."/>
            <person name="Lutzoni F."/>
            <person name="Magnuson J."/>
            <person name="Mondo S."/>
            <person name="Nolan M."/>
            <person name="Ohm R."/>
            <person name="Pangilinan J."/>
            <person name="Park H.-J."/>
            <person name="Ramirez L."/>
            <person name="Alfaro M."/>
            <person name="Sun H."/>
            <person name="Tritt A."/>
            <person name="Yoshinaga Y."/>
            <person name="Zwiers L.-H."/>
            <person name="Turgeon B."/>
            <person name="Goodwin S."/>
            <person name="Spatafora J."/>
            <person name="Crous P."/>
            <person name="Grigoriev I."/>
        </authorList>
    </citation>
    <scope>NUCLEOTIDE SEQUENCE</scope>
    <source>
        <strain evidence="2">CBS 123094</strain>
    </source>
</reference>
<evidence type="ECO:0000313" key="3">
    <source>
        <dbReference type="Proteomes" id="UP000799779"/>
    </source>
</evidence>
<organism evidence="2 3">
    <name type="scientific">Amniculicola lignicola CBS 123094</name>
    <dbReference type="NCBI Taxonomy" id="1392246"/>
    <lineage>
        <taxon>Eukaryota</taxon>
        <taxon>Fungi</taxon>
        <taxon>Dikarya</taxon>
        <taxon>Ascomycota</taxon>
        <taxon>Pezizomycotina</taxon>
        <taxon>Dothideomycetes</taxon>
        <taxon>Pleosporomycetidae</taxon>
        <taxon>Pleosporales</taxon>
        <taxon>Amniculicolaceae</taxon>
        <taxon>Amniculicola</taxon>
    </lineage>
</organism>
<gene>
    <name evidence="2" type="ORF">P154DRAFT_583196</name>
</gene>
<keyword evidence="3" id="KW-1185">Reference proteome</keyword>
<dbReference type="Proteomes" id="UP000799779">
    <property type="component" value="Unassembled WGS sequence"/>
</dbReference>
<evidence type="ECO:0000256" key="1">
    <source>
        <dbReference type="SAM" id="SignalP"/>
    </source>
</evidence>
<dbReference type="EMBL" id="ML977738">
    <property type="protein sequence ID" value="KAF1993032.1"/>
    <property type="molecule type" value="Genomic_DNA"/>
</dbReference>